<proteinExistence type="predicted"/>
<accession>A0ACB9J2K9</accession>
<evidence type="ECO:0000313" key="1">
    <source>
        <dbReference type="EMBL" id="KAI3814015.1"/>
    </source>
</evidence>
<gene>
    <name evidence="1" type="ORF">L1987_18756</name>
</gene>
<protein>
    <submittedName>
        <fullName evidence="1">Uncharacterized protein</fullName>
    </submittedName>
</protein>
<reference evidence="2" key="1">
    <citation type="journal article" date="2022" name="Mol. Ecol. Resour.">
        <title>The genomes of chicory, endive, great burdock and yacon provide insights into Asteraceae palaeo-polyploidization history and plant inulin production.</title>
        <authorList>
            <person name="Fan W."/>
            <person name="Wang S."/>
            <person name="Wang H."/>
            <person name="Wang A."/>
            <person name="Jiang F."/>
            <person name="Liu H."/>
            <person name="Zhao H."/>
            <person name="Xu D."/>
            <person name="Zhang Y."/>
        </authorList>
    </citation>
    <scope>NUCLEOTIDE SEQUENCE [LARGE SCALE GENOMIC DNA]</scope>
    <source>
        <strain evidence="2">cv. Yunnan</strain>
    </source>
</reference>
<organism evidence="1 2">
    <name type="scientific">Smallanthus sonchifolius</name>
    <dbReference type="NCBI Taxonomy" id="185202"/>
    <lineage>
        <taxon>Eukaryota</taxon>
        <taxon>Viridiplantae</taxon>
        <taxon>Streptophyta</taxon>
        <taxon>Embryophyta</taxon>
        <taxon>Tracheophyta</taxon>
        <taxon>Spermatophyta</taxon>
        <taxon>Magnoliopsida</taxon>
        <taxon>eudicotyledons</taxon>
        <taxon>Gunneridae</taxon>
        <taxon>Pentapetalae</taxon>
        <taxon>asterids</taxon>
        <taxon>campanulids</taxon>
        <taxon>Asterales</taxon>
        <taxon>Asteraceae</taxon>
        <taxon>Asteroideae</taxon>
        <taxon>Heliantheae alliance</taxon>
        <taxon>Millerieae</taxon>
        <taxon>Smallanthus</taxon>
    </lineage>
</organism>
<name>A0ACB9J2K9_9ASTR</name>
<dbReference type="Proteomes" id="UP001056120">
    <property type="component" value="Linkage Group LG06"/>
</dbReference>
<dbReference type="EMBL" id="CM042023">
    <property type="protein sequence ID" value="KAI3814015.1"/>
    <property type="molecule type" value="Genomic_DNA"/>
</dbReference>
<comment type="caution">
    <text evidence="1">The sequence shown here is derived from an EMBL/GenBank/DDBJ whole genome shotgun (WGS) entry which is preliminary data.</text>
</comment>
<keyword evidence="2" id="KW-1185">Reference proteome</keyword>
<sequence length="143" mass="15270">MNTIRKKKDNDDDDEDDDDGDDGEGGEGGEGGAGQVNLNQEVEQPVNTEGNTAPEVEADNVVPGVDKPAGVKDHDQVVNEESNAEVNVNVNEPEQLQDDTIVVTPEKESTATTKTPSKRKESESKMTVPSRPSSSKGIVIKEP</sequence>
<evidence type="ECO:0000313" key="2">
    <source>
        <dbReference type="Proteomes" id="UP001056120"/>
    </source>
</evidence>
<reference evidence="1 2" key="2">
    <citation type="journal article" date="2022" name="Mol. Ecol. Resour.">
        <title>The genomes of chicory, endive, great burdock and yacon provide insights into Asteraceae paleo-polyploidization history and plant inulin production.</title>
        <authorList>
            <person name="Fan W."/>
            <person name="Wang S."/>
            <person name="Wang H."/>
            <person name="Wang A."/>
            <person name="Jiang F."/>
            <person name="Liu H."/>
            <person name="Zhao H."/>
            <person name="Xu D."/>
            <person name="Zhang Y."/>
        </authorList>
    </citation>
    <scope>NUCLEOTIDE SEQUENCE [LARGE SCALE GENOMIC DNA]</scope>
    <source>
        <strain evidence="2">cv. Yunnan</strain>
        <tissue evidence="1">Leaves</tissue>
    </source>
</reference>